<dbReference type="GO" id="GO:0008745">
    <property type="term" value="F:N-acetylmuramoyl-L-alanine amidase activity"/>
    <property type="evidence" value="ECO:0007669"/>
    <property type="project" value="UniProtKB-EC"/>
</dbReference>
<evidence type="ECO:0000259" key="6">
    <source>
        <dbReference type="SMART" id="SM00644"/>
    </source>
</evidence>
<dbReference type="EC" id="3.5.1.28" evidence="2"/>
<dbReference type="GO" id="GO:0019867">
    <property type="term" value="C:outer membrane"/>
    <property type="evidence" value="ECO:0007669"/>
    <property type="project" value="TreeGrafter"/>
</dbReference>
<dbReference type="AlphaFoldDB" id="A0A2T5BW35"/>
<dbReference type="GO" id="GO:0009253">
    <property type="term" value="P:peptidoglycan catabolic process"/>
    <property type="evidence" value="ECO:0007669"/>
    <property type="project" value="InterPro"/>
</dbReference>
<evidence type="ECO:0000256" key="3">
    <source>
        <dbReference type="ARBA" id="ARBA00022801"/>
    </source>
</evidence>
<dbReference type="Gene3D" id="3.40.80.10">
    <property type="entry name" value="Peptidoglycan recognition protein-like"/>
    <property type="match status" value="1"/>
</dbReference>
<dbReference type="GO" id="GO:0071555">
    <property type="term" value="P:cell wall organization"/>
    <property type="evidence" value="ECO:0007669"/>
    <property type="project" value="UniProtKB-KW"/>
</dbReference>
<dbReference type="Proteomes" id="UP000243859">
    <property type="component" value="Unassembled WGS sequence"/>
</dbReference>
<evidence type="ECO:0000256" key="4">
    <source>
        <dbReference type="ARBA" id="ARBA00023316"/>
    </source>
</evidence>
<dbReference type="PANTHER" id="PTHR30417">
    <property type="entry name" value="N-ACETYLMURAMOYL-L-ALANINE AMIDASE AMID"/>
    <property type="match status" value="1"/>
</dbReference>
<dbReference type="CDD" id="cd06583">
    <property type="entry name" value="PGRP"/>
    <property type="match status" value="1"/>
</dbReference>
<reference evidence="7 8" key="1">
    <citation type="submission" date="2018-04" db="EMBL/GenBank/DDBJ databases">
        <title>Genomic Encyclopedia of Archaeal and Bacterial Type Strains, Phase II (KMG-II): from individual species to whole genera.</title>
        <authorList>
            <person name="Goeker M."/>
        </authorList>
    </citation>
    <scope>NUCLEOTIDE SEQUENCE [LARGE SCALE GENOMIC DNA]</scope>
    <source>
        <strain evidence="7 8">DSM 18064</strain>
    </source>
</reference>
<proteinExistence type="predicted"/>
<dbReference type="EMBL" id="QAAA01000001">
    <property type="protein sequence ID" value="PTN03847.1"/>
    <property type="molecule type" value="Genomic_DNA"/>
</dbReference>
<evidence type="ECO:0000313" key="7">
    <source>
        <dbReference type="EMBL" id="PTN03847.1"/>
    </source>
</evidence>
<sequence>MESRALPAGGQLNPRNFPSPNFGPRRACARPRLIVLHYTAMVGVQAALGRLCDPAAEVSCHYLVGADGCVYRLVAEEARAWHAGAGQWGPLDDVNSSSIGIELDNPGNAPFAAAQMTALELLLADLMARWAIPPEGVLAHSDIAPLRKIDPGPRFDWARLARQGLAIWPDAGPAQFDGIVFRDAARRFGYGDWPLPDLLRAFRLRFRPWALGGGDARDMGMMQDLATRFPVDRVIACA</sequence>
<dbReference type="GO" id="GO:0009254">
    <property type="term" value="P:peptidoglycan turnover"/>
    <property type="evidence" value="ECO:0007669"/>
    <property type="project" value="TreeGrafter"/>
</dbReference>
<dbReference type="InterPro" id="IPR036505">
    <property type="entry name" value="Amidase/PGRP_sf"/>
</dbReference>
<dbReference type="SUPFAM" id="SSF55846">
    <property type="entry name" value="N-acetylmuramoyl-L-alanine amidase-like"/>
    <property type="match status" value="1"/>
</dbReference>
<keyword evidence="8" id="KW-1185">Reference proteome</keyword>
<dbReference type="Pfam" id="PF01510">
    <property type="entry name" value="Amidase_2"/>
    <property type="match status" value="1"/>
</dbReference>
<feature type="region of interest" description="Disordered" evidence="5">
    <location>
        <begin position="1"/>
        <end position="23"/>
    </location>
</feature>
<accession>A0A2T5BW35</accession>
<dbReference type="PANTHER" id="PTHR30417:SF1">
    <property type="entry name" value="N-ACETYLMURAMOYL-L-ALANINE AMIDASE AMID"/>
    <property type="match status" value="1"/>
</dbReference>
<name>A0A2T5BW35_9RHOB</name>
<keyword evidence="4" id="KW-0961">Cell wall biogenesis/degradation</keyword>
<feature type="domain" description="N-acetylmuramoyl-L-alanine amidase" evidence="6">
    <location>
        <begin position="19"/>
        <end position="152"/>
    </location>
</feature>
<evidence type="ECO:0000256" key="5">
    <source>
        <dbReference type="SAM" id="MobiDB-lite"/>
    </source>
</evidence>
<gene>
    <name evidence="7" type="ORF">C8N32_10140</name>
</gene>
<dbReference type="InterPro" id="IPR051206">
    <property type="entry name" value="NAMLAA_amidase_2"/>
</dbReference>
<keyword evidence="3" id="KW-0378">Hydrolase</keyword>
<evidence type="ECO:0000256" key="1">
    <source>
        <dbReference type="ARBA" id="ARBA00001561"/>
    </source>
</evidence>
<evidence type="ECO:0000313" key="8">
    <source>
        <dbReference type="Proteomes" id="UP000243859"/>
    </source>
</evidence>
<dbReference type="SMART" id="SM00644">
    <property type="entry name" value="Ami_2"/>
    <property type="match status" value="1"/>
</dbReference>
<protein>
    <recommendedName>
        <fullName evidence="2">N-acetylmuramoyl-L-alanine amidase</fullName>
        <ecNumber evidence="2">3.5.1.28</ecNumber>
    </recommendedName>
</protein>
<comment type="catalytic activity">
    <reaction evidence="1">
        <text>Hydrolyzes the link between N-acetylmuramoyl residues and L-amino acid residues in certain cell-wall glycopeptides.</text>
        <dbReference type="EC" id="3.5.1.28"/>
    </reaction>
</comment>
<comment type="caution">
    <text evidence="7">The sequence shown here is derived from an EMBL/GenBank/DDBJ whole genome shotgun (WGS) entry which is preliminary data.</text>
</comment>
<dbReference type="InterPro" id="IPR002502">
    <property type="entry name" value="Amidase_domain"/>
</dbReference>
<organism evidence="7 8">
    <name type="scientific">Rhodovulum imhoffii</name>
    <dbReference type="NCBI Taxonomy" id="365340"/>
    <lineage>
        <taxon>Bacteria</taxon>
        <taxon>Pseudomonadati</taxon>
        <taxon>Pseudomonadota</taxon>
        <taxon>Alphaproteobacteria</taxon>
        <taxon>Rhodobacterales</taxon>
        <taxon>Paracoccaceae</taxon>
        <taxon>Rhodovulum</taxon>
    </lineage>
</organism>
<evidence type="ECO:0000256" key="2">
    <source>
        <dbReference type="ARBA" id="ARBA00011901"/>
    </source>
</evidence>